<dbReference type="GO" id="GO:0045499">
    <property type="term" value="F:chemorepellent activity"/>
    <property type="evidence" value="ECO:0007669"/>
    <property type="project" value="TreeGrafter"/>
</dbReference>
<evidence type="ECO:0000256" key="2">
    <source>
        <dbReference type="PROSITE-ProRule" id="PRU00352"/>
    </source>
</evidence>
<sequence>MQLCISPFLSLLLCFPLCFSLEDPAWTTSSLEGVEHLGVFNAEPHAVFYLSGNDSLYVGGQEVLYHFSFHYKNHSTIPSVADKTNHGTKRCVEPCQNHITLIGQLDGRLLVCGTNAEKPACWYLNDGKLERRLESSEVFSPPKPGTNFNILFSGNDIYSTVVRQSNNGNRNKPRFHKIHGSSPLLYTSDTFLRNPHFVKSLVINREEKYQDKILLFYIEDNILTRSTEKRVSMVAQMCKGESGPNDPNSYNMFSTALKSRIICGYPDAGQYFPFIQDVFLLKSKDGDMLYGLFTNAWNQSAVCSYKVSEIENVFRTSTLFESKKTSLSSPPGMCLTSGIRTPIDTFTEVCNHPEITDWVKPAQGYALFQTKNHYTNLVVDEVTAQNQIHKVLFLARDNGYIHKVVELGNRTKNVLEIKPLKNPERIRYLELEPTSRVLYVGTTQEVARLPVDGCAVYNTNCNNCTQDPYCDWINGSCKSILQESFQVQQDASRQSEKCSPVLHVLPVGNKQTSKKAYSLNCPQLLNDQINTLKDQDIEINGCYPNKDLCKLILHMKNNNGHYQCTLRDEASQNVLIKYNLFMKENGTCTLTVGWLLWVALLALTFI</sequence>
<accession>A0A8C5WFD6</accession>
<dbReference type="GO" id="GO:0030215">
    <property type="term" value="F:semaphorin receptor binding"/>
    <property type="evidence" value="ECO:0007669"/>
    <property type="project" value="InterPro"/>
</dbReference>
<evidence type="ECO:0000259" key="4">
    <source>
        <dbReference type="PROSITE" id="PS51004"/>
    </source>
</evidence>
<keyword evidence="1" id="KW-0325">Glycoprotein</keyword>
<dbReference type="GO" id="GO:0030335">
    <property type="term" value="P:positive regulation of cell migration"/>
    <property type="evidence" value="ECO:0007669"/>
    <property type="project" value="TreeGrafter"/>
</dbReference>
<dbReference type="GO" id="GO:0007411">
    <property type="term" value="P:axon guidance"/>
    <property type="evidence" value="ECO:0007669"/>
    <property type="project" value="TreeGrafter"/>
</dbReference>
<dbReference type="SMART" id="SM00630">
    <property type="entry name" value="Sema"/>
    <property type="match status" value="1"/>
</dbReference>
<comment type="caution">
    <text evidence="2">Lacks conserved residue(s) required for the propagation of feature annotation.</text>
</comment>
<dbReference type="InterPro" id="IPR036352">
    <property type="entry name" value="Semap_dom_sf"/>
</dbReference>
<reference evidence="5" key="2">
    <citation type="submission" date="2025-09" db="UniProtKB">
        <authorList>
            <consortium name="Ensembl"/>
        </authorList>
    </citation>
    <scope>IDENTIFICATION</scope>
</reference>
<evidence type="ECO:0000313" key="6">
    <source>
        <dbReference type="Proteomes" id="UP000694569"/>
    </source>
</evidence>
<keyword evidence="3" id="KW-0732">Signal</keyword>
<dbReference type="GeneTree" id="ENSGT00940000158358"/>
<keyword evidence="6" id="KW-1185">Reference proteome</keyword>
<dbReference type="SUPFAM" id="SSF101912">
    <property type="entry name" value="Sema domain"/>
    <property type="match status" value="1"/>
</dbReference>
<feature type="chain" id="PRO_5034236440" description="Sema domain-containing protein" evidence="3">
    <location>
        <begin position="21"/>
        <end position="606"/>
    </location>
</feature>
<dbReference type="PANTHER" id="PTHR11036:SF80">
    <property type="entry name" value="SEMAPHORIN-7A"/>
    <property type="match status" value="1"/>
</dbReference>
<dbReference type="PANTHER" id="PTHR11036">
    <property type="entry name" value="SEMAPHORIN"/>
    <property type="match status" value="1"/>
</dbReference>
<protein>
    <recommendedName>
        <fullName evidence="4">Sema domain-containing protein</fullName>
    </recommendedName>
</protein>
<dbReference type="InterPro" id="IPR015943">
    <property type="entry name" value="WD40/YVTN_repeat-like_dom_sf"/>
</dbReference>
<organism evidence="5 6">
    <name type="scientific">Leptobrachium leishanense</name>
    <name type="common">Leishan spiny toad</name>
    <dbReference type="NCBI Taxonomy" id="445787"/>
    <lineage>
        <taxon>Eukaryota</taxon>
        <taxon>Metazoa</taxon>
        <taxon>Chordata</taxon>
        <taxon>Craniata</taxon>
        <taxon>Vertebrata</taxon>
        <taxon>Euteleostomi</taxon>
        <taxon>Amphibia</taxon>
        <taxon>Batrachia</taxon>
        <taxon>Anura</taxon>
        <taxon>Pelobatoidea</taxon>
        <taxon>Megophryidae</taxon>
        <taxon>Leptobrachium</taxon>
    </lineage>
</organism>
<dbReference type="GO" id="GO:0005178">
    <property type="term" value="F:integrin binding"/>
    <property type="evidence" value="ECO:0007669"/>
    <property type="project" value="TreeGrafter"/>
</dbReference>
<dbReference type="GO" id="GO:0009897">
    <property type="term" value="C:external side of plasma membrane"/>
    <property type="evidence" value="ECO:0007669"/>
    <property type="project" value="TreeGrafter"/>
</dbReference>
<evidence type="ECO:0000256" key="3">
    <source>
        <dbReference type="SAM" id="SignalP"/>
    </source>
</evidence>
<dbReference type="Ensembl" id="ENSLLET00000035341.1">
    <property type="protein sequence ID" value="ENSLLEP00000034045.1"/>
    <property type="gene ID" value="ENSLLEG00000021525.1"/>
</dbReference>
<dbReference type="Pfam" id="PF01403">
    <property type="entry name" value="Sema"/>
    <property type="match status" value="1"/>
</dbReference>
<dbReference type="InterPro" id="IPR001627">
    <property type="entry name" value="Semap_dom"/>
</dbReference>
<dbReference type="PROSITE" id="PS51004">
    <property type="entry name" value="SEMA"/>
    <property type="match status" value="1"/>
</dbReference>
<name>A0A8C5WFD6_9ANUR</name>
<reference evidence="5" key="1">
    <citation type="submission" date="2025-08" db="UniProtKB">
        <authorList>
            <consortium name="Ensembl"/>
        </authorList>
    </citation>
    <scope>IDENTIFICATION</scope>
</reference>
<evidence type="ECO:0000256" key="1">
    <source>
        <dbReference type="ARBA" id="ARBA00023180"/>
    </source>
</evidence>
<dbReference type="OrthoDB" id="9945363at2759"/>
<dbReference type="GO" id="GO:0050727">
    <property type="term" value="P:regulation of inflammatory response"/>
    <property type="evidence" value="ECO:0007669"/>
    <property type="project" value="TreeGrafter"/>
</dbReference>
<dbReference type="Proteomes" id="UP000694569">
    <property type="component" value="Unplaced"/>
</dbReference>
<dbReference type="AlphaFoldDB" id="A0A8C5WFD6"/>
<dbReference type="Gene3D" id="2.130.10.10">
    <property type="entry name" value="YVTN repeat-like/Quinoprotein amine dehydrogenase"/>
    <property type="match status" value="1"/>
</dbReference>
<proteinExistence type="predicted"/>
<feature type="domain" description="Sema" evidence="4">
    <location>
        <begin position="23"/>
        <end position="451"/>
    </location>
</feature>
<dbReference type="InterPro" id="IPR027231">
    <property type="entry name" value="Semaphorin"/>
</dbReference>
<evidence type="ECO:0000313" key="5">
    <source>
        <dbReference type="Ensembl" id="ENSLLEP00000034045.1"/>
    </source>
</evidence>
<dbReference type="GO" id="GO:0071526">
    <property type="term" value="P:semaphorin-plexin signaling pathway"/>
    <property type="evidence" value="ECO:0007669"/>
    <property type="project" value="TreeGrafter"/>
</dbReference>
<dbReference type="GO" id="GO:0007229">
    <property type="term" value="P:integrin-mediated signaling pathway"/>
    <property type="evidence" value="ECO:0007669"/>
    <property type="project" value="TreeGrafter"/>
</dbReference>
<dbReference type="GO" id="GO:0001755">
    <property type="term" value="P:neural crest cell migration"/>
    <property type="evidence" value="ECO:0007669"/>
    <property type="project" value="TreeGrafter"/>
</dbReference>
<feature type="signal peptide" evidence="3">
    <location>
        <begin position="1"/>
        <end position="20"/>
    </location>
</feature>